<organism evidence="11 12">
    <name type="scientific">Mytilus edulis</name>
    <name type="common">Blue mussel</name>
    <dbReference type="NCBI Taxonomy" id="6550"/>
    <lineage>
        <taxon>Eukaryota</taxon>
        <taxon>Metazoa</taxon>
        <taxon>Spiralia</taxon>
        <taxon>Lophotrochozoa</taxon>
        <taxon>Mollusca</taxon>
        <taxon>Bivalvia</taxon>
        <taxon>Autobranchia</taxon>
        <taxon>Pteriomorphia</taxon>
        <taxon>Mytilida</taxon>
        <taxon>Mytiloidea</taxon>
        <taxon>Mytilidae</taxon>
        <taxon>Mytilinae</taxon>
        <taxon>Mytilus</taxon>
    </lineage>
</organism>
<comment type="caution">
    <text evidence="11">The sequence shown here is derived from an EMBL/GenBank/DDBJ whole genome shotgun (WGS) entry which is preliminary data.</text>
</comment>
<evidence type="ECO:0000259" key="10">
    <source>
        <dbReference type="PROSITE" id="PS50157"/>
    </source>
</evidence>
<feature type="domain" description="C2H2-type" evidence="10">
    <location>
        <begin position="875"/>
        <end position="898"/>
    </location>
</feature>
<feature type="compositionally biased region" description="Acidic residues" evidence="9">
    <location>
        <begin position="484"/>
        <end position="496"/>
    </location>
</feature>
<keyword evidence="4" id="KW-0862">Zinc</keyword>
<dbReference type="SUPFAM" id="SSF57667">
    <property type="entry name" value="beta-beta-alpha zinc fingers"/>
    <property type="match status" value="4"/>
</dbReference>
<dbReference type="Gene3D" id="3.30.160.60">
    <property type="entry name" value="Classic Zinc Finger"/>
    <property type="match status" value="7"/>
</dbReference>
<evidence type="ECO:0000256" key="7">
    <source>
        <dbReference type="ARBA" id="ARBA00023242"/>
    </source>
</evidence>
<dbReference type="InterPro" id="IPR036236">
    <property type="entry name" value="Znf_C2H2_sf"/>
</dbReference>
<feature type="compositionally biased region" description="Basic residues" evidence="9">
    <location>
        <begin position="69"/>
        <end position="81"/>
    </location>
</feature>
<feature type="region of interest" description="Disordered" evidence="9">
    <location>
        <begin position="1"/>
        <end position="116"/>
    </location>
</feature>
<name>A0A8S3U0E2_MYTED</name>
<dbReference type="PANTHER" id="PTHR24399:SF23">
    <property type="entry name" value="C2H2-TYPE DOMAIN-CONTAINING PROTEIN"/>
    <property type="match status" value="1"/>
</dbReference>
<keyword evidence="5" id="KW-0805">Transcription regulation</keyword>
<dbReference type="PANTHER" id="PTHR24399">
    <property type="entry name" value="ZINC FINGER AND BTB DOMAIN-CONTAINING"/>
    <property type="match status" value="1"/>
</dbReference>
<dbReference type="SMART" id="SM00355">
    <property type="entry name" value="ZnF_C2H2"/>
    <property type="match status" value="14"/>
</dbReference>
<evidence type="ECO:0000313" key="11">
    <source>
        <dbReference type="EMBL" id="CAG2239674.1"/>
    </source>
</evidence>
<feature type="domain" description="C2H2-type" evidence="10">
    <location>
        <begin position="1112"/>
        <end position="1139"/>
    </location>
</feature>
<evidence type="ECO:0000256" key="9">
    <source>
        <dbReference type="SAM" id="MobiDB-lite"/>
    </source>
</evidence>
<sequence length="1317" mass="148338">MLASYILKQNRTDINNEEDDNPEIDSEKGSLPATPTNGSSPSPGKRLVSLLNYKGKGLDLQQSSEKGKRVMAPKRRYTKKPKITDAEKAKKSSTTSQNSNDSENDGDDKGSNSSDVGNFTSVISVGDAITLTRCKDTDCGCNAVHCPFCVPSHYKPSKTTKIRDHLELNHFVHAVQYEDMLILKCSLNCGSRTDTHYHCPLCKNVTVLKKGAFFRHLFSHARKAGKPPTVIRIPDTKHPSSIIASGYAVQLCKKKCGTEVTSPHFHCPICESLHPDRKSLIFHLWRCEESAQKDETIRYGPSDDAIDKAYKTNKDLLPVSENTEMKGHVSIVRSLQDLPLDKCQDDSCCKGKRIHCALCTIDRIKPCFLKKIKIHNHSHWSRRIPYKGYFILPCYLDCQLKDMNKSITRIVPHFHCPICGGNRRRRNAFMHHLEICQGEGMPVAKLPLNIPVDDGSSKLSLKLEEVDATIDEEIEDSLFVATEDMDDNDDGMDDSETTSPQKEPKEVDPKGFKIFSNITAEISDELLSAVRAKGLEDKVFEEVSELTNVSYMVAPGIVSPVHSFVGDMEAVTNAMLMIKKRLGMKDNERTCTKADMTIENEDDSFGLEDSNFDNGMEESPKSVGSTRETRQGKKRRLELNQSDLPLAKMIKEEPIDPDFSPEKPSLLDTLVTPGRRYSTRGVRVDFAKLAASGKREVLSEKESPGNVTPAVGAKSADKNSTEEEEIVLINEKNERVNVKLPKGIAAKIKQKIAAVESVPKGRLQFPMEDPEISDTEEFLTDNHQGPMTSQNVDIRDSKGNPVTSGCLQYQVQKYKLSTSAFIPKINIDIISNRKNNRKCFTAQDRLYRCSKCEFVCDTFTDCSEHLSREHPLSAYRCDVCERHFDQERYLKIHLDSKHGPFLEAEEYNCEYCGKVYQNMHMLQTHVDTKHTNPNRKKHACRHCEYVGEDRPDLESHVKSNHFKEANACPTCGKYFRGPVFLKQHIENVHQRTNEVKCYICGRLFANSRYLKLHMEVHVGEKKHACSVCGQRFRKRGNMVSHEQTHLNKEDRTYRYVCNFCGLKVNSRANLLQHLNKHTGDKPYLCDICGKSFAYTGAVAKHKVFCHSSEFPHECRLCDKKFKLERLLKEHMTTHTGIGEHECDGCKKVFTTSTTLKNHKPKCKGLRVQLGPDKVVIFSSPSKISNMNSYTLLPGGMKIDIDKVNEQNHIPTQTVVMESTVYNQPIEEMPTTEVHQLEGQVEAESHDQVEPAAQEQSTDVAVYMCSECNAAFSDFALAEQHVLMGHDTAVPNQPIPDNVQTDSVTAEDAVNFILSGSQ</sequence>
<accession>A0A8S3U0E2</accession>
<dbReference type="GO" id="GO:0000978">
    <property type="term" value="F:RNA polymerase II cis-regulatory region sequence-specific DNA binding"/>
    <property type="evidence" value="ECO:0007669"/>
    <property type="project" value="TreeGrafter"/>
</dbReference>
<reference evidence="11" key="1">
    <citation type="submission" date="2021-03" db="EMBL/GenBank/DDBJ databases">
        <authorList>
            <person name="Bekaert M."/>
        </authorList>
    </citation>
    <scope>NUCLEOTIDE SEQUENCE</scope>
</reference>
<keyword evidence="2" id="KW-0479">Metal-binding</keyword>
<dbReference type="GO" id="GO:0008270">
    <property type="term" value="F:zinc ion binding"/>
    <property type="evidence" value="ECO:0007669"/>
    <property type="project" value="UniProtKB-KW"/>
</dbReference>
<keyword evidence="3" id="KW-0677">Repeat</keyword>
<feature type="domain" description="C2H2-type" evidence="10">
    <location>
        <begin position="1055"/>
        <end position="1082"/>
    </location>
</feature>
<dbReference type="Pfam" id="PF00096">
    <property type="entry name" value="zf-C2H2"/>
    <property type="match status" value="1"/>
</dbReference>
<feature type="compositionally biased region" description="Polar residues" evidence="9">
    <location>
        <begin position="33"/>
        <end position="42"/>
    </location>
</feature>
<evidence type="ECO:0000256" key="4">
    <source>
        <dbReference type="ARBA" id="ARBA00022833"/>
    </source>
</evidence>
<comment type="subcellular location">
    <subcellularLocation>
        <location evidence="1">Nucleus</location>
    </subcellularLocation>
</comment>
<feature type="region of interest" description="Disordered" evidence="9">
    <location>
        <begin position="602"/>
        <end position="635"/>
    </location>
</feature>
<keyword evidence="8" id="KW-0863">Zinc-finger</keyword>
<feature type="compositionally biased region" description="Acidic residues" evidence="9">
    <location>
        <begin position="15"/>
        <end position="24"/>
    </location>
</feature>
<gene>
    <name evidence="11" type="ORF">MEDL_52018</name>
</gene>
<evidence type="ECO:0000256" key="2">
    <source>
        <dbReference type="ARBA" id="ARBA00022723"/>
    </source>
</evidence>
<keyword evidence="7" id="KW-0539">Nucleus</keyword>
<proteinExistence type="predicted"/>
<dbReference type="PROSITE" id="PS00028">
    <property type="entry name" value="ZINC_FINGER_C2H2_1"/>
    <property type="match status" value="9"/>
</dbReference>
<feature type="domain" description="C2H2-type" evidence="10">
    <location>
        <begin position="1083"/>
        <end position="1111"/>
    </location>
</feature>
<feature type="domain" description="C2H2-type" evidence="10">
    <location>
        <begin position="1262"/>
        <end position="1290"/>
    </location>
</feature>
<feature type="region of interest" description="Disordered" evidence="9">
    <location>
        <begin position="484"/>
        <end position="508"/>
    </location>
</feature>
<dbReference type="Proteomes" id="UP000683360">
    <property type="component" value="Unassembled WGS sequence"/>
</dbReference>
<dbReference type="EMBL" id="CAJPWZ010002532">
    <property type="protein sequence ID" value="CAG2239674.1"/>
    <property type="molecule type" value="Genomic_DNA"/>
</dbReference>
<feature type="region of interest" description="Disordered" evidence="9">
    <location>
        <begin position="697"/>
        <end position="721"/>
    </location>
</feature>
<dbReference type="OrthoDB" id="6159302at2759"/>
<dbReference type="GO" id="GO:0001227">
    <property type="term" value="F:DNA-binding transcription repressor activity, RNA polymerase II-specific"/>
    <property type="evidence" value="ECO:0007669"/>
    <property type="project" value="TreeGrafter"/>
</dbReference>
<feature type="domain" description="C2H2-type" evidence="10">
    <location>
        <begin position="907"/>
        <end position="935"/>
    </location>
</feature>
<dbReference type="PROSITE" id="PS50157">
    <property type="entry name" value="ZINC_FINGER_C2H2_2"/>
    <property type="match status" value="9"/>
</dbReference>
<keyword evidence="12" id="KW-1185">Reference proteome</keyword>
<evidence type="ECO:0000313" key="12">
    <source>
        <dbReference type="Proteomes" id="UP000683360"/>
    </source>
</evidence>
<dbReference type="GO" id="GO:0005654">
    <property type="term" value="C:nucleoplasm"/>
    <property type="evidence" value="ECO:0007669"/>
    <property type="project" value="TreeGrafter"/>
</dbReference>
<feature type="domain" description="C2H2-type" evidence="10">
    <location>
        <begin position="966"/>
        <end position="994"/>
    </location>
</feature>
<feature type="domain" description="C2H2-type" evidence="10">
    <location>
        <begin position="995"/>
        <end position="1022"/>
    </location>
</feature>
<dbReference type="InterPro" id="IPR013087">
    <property type="entry name" value="Znf_C2H2_type"/>
</dbReference>
<keyword evidence="6" id="KW-0804">Transcription</keyword>
<evidence type="ECO:0000256" key="6">
    <source>
        <dbReference type="ARBA" id="ARBA00023163"/>
    </source>
</evidence>
<feature type="domain" description="C2H2-type" evidence="10">
    <location>
        <begin position="1023"/>
        <end position="1050"/>
    </location>
</feature>
<evidence type="ECO:0000256" key="5">
    <source>
        <dbReference type="ARBA" id="ARBA00023015"/>
    </source>
</evidence>
<protein>
    <submittedName>
        <fullName evidence="11">KRAB</fullName>
    </submittedName>
</protein>
<evidence type="ECO:0000256" key="8">
    <source>
        <dbReference type="PROSITE-ProRule" id="PRU00042"/>
    </source>
</evidence>
<evidence type="ECO:0000256" key="1">
    <source>
        <dbReference type="ARBA" id="ARBA00004123"/>
    </source>
</evidence>
<evidence type="ECO:0000256" key="3">
    <source>
        <dbReference type="ARBA" id="ARBA00022737"/>
    </source>
</evidence>